<feature type="compositionally biased region" description="Acidic residues" evidence="1">
    <location>
        <begin position="402"/>
        <end position="414"/>
    </location>
</feature>
<evidence type="ECO:0000256" key="1">
    <source>
        <dbReference type="SAM" id="MobiDB-lite"/>
    </source>
</evidence>
<evidence type="ECO:0008006" key="4">
    <source>
        <dbReference type="Google" id="ProtNLM"/>
    </source>
</evidence>
<keyword evidence="3" id="KW-1185">Reference proteome</keyword>
<accession>A0A1C4H0W5</accession>
<sequence>MTQATTQVDEQDVENDVDPRVLAQSVVLFAADETEEVGEYLQSIDLGDNVTDFRFRCLKKGYEGWQWSVTLYHDIEMNSWSVNESSLVPTDDSLLAPAWVPWKDRLKASDLSVTDSLGTDPDDPRMEVGVDEAQGAEVDLMQIGGINQNNELSPADIKSENDDNRSGNSVFADQQVSRDSGLDGNNDTEHAQTANDGDSDVSDQISQAEVAREECKRELEDVVEQYGLSRRHVMSELGRSQTAKRWYEGQHGPKSLSTKTAEGNLCSTCAFFIGLRGDLNTMFGVCANRWSPDDGRVVSLDHGCGEHSEIEQPEPSQLWIQSKPAFDDLHIDIISQAPREERDQVELIEALDVDVTCESVEDEQKATESDIIAQVVSDESADDAESDMKLGTVGSEVAADVQIEETVDLVEAESSDDRGENETDDSNESDSSSKKHASDEETEPKSV</sequence>
<dbReference type="AlphaFoldDB" id="A0A1C4H0W5"/>
<dbReference type="EMBL" id="FMBL01000001">
    <property type="protein sequence ID" value="SCC78574.1"/>
    <property type="molecule type" value="Genomic_DNA"/>
</dbReference>
<organism evidence="2 3">
    <name type="scientific">Bifidobacterium commune</name>
    <dbReference type="NCBI Taxonomy" id="1505727"/>
    <lineage>
        <taxon>Bacteria</taxon>
        <taxon>Bacillati</taxon>
        <taxon>Actinomycetota</taxon>
        <taxon>Actinomycetes</taxon>
        <taxon>Bifidobacteriales</taxon>
        <taxon>Bifidobacteriaceae</taxon>
        <taxon>Bifidobacterium</taxon>
    </lineage>
</organism>
<dbReference type="Pfam" id="PF11228">
    <property type="entry name" value="DUF3027"/>
    <property type="match status" value="1"/>
</dbReference>
<feature type="compositionally biased region" description="Polar residues" evidence="1">
    <location>
        <begin position="166"/>
        <end position="178"/>
    </location>
</feature>
<gene>
    <name evidence="2" type="ORF">GA0061077_0326</name>
</gene>
<feature type="compositionally biased region" description="Basic and acidic residues" evidence="1">
    <location>
        <begin position="431"/>
        <end position="447"/>
    </location>
</feature>
<dbReference type="Proteomes" id="UP000242610">
    <property type="component" value="Unassembled WGS sequence"/>
</dbReference>
<dbReference type="STRING" id="1505727.GA0061077_0326"/>
<proteinExistence type="predicted"/>
<name>A0A1C4H0W5_9BIFI</name>
<evidence type="ECO:0000313" key="2">
    <source>
        <dbReference type="EMBL" id="SCC78574.1"/>
    </source>
</evidence>
<dbReference type="OrthoDB" id="3210158at2"/>
<feature type="compositionally biased region" description="Polar residues" evidence="1">
    <location>
        <begin position="191"/>
        <end position="204"/>
    </location>
</feature>
<feature type="region of interest" description="Disordered" evidence="1">
    <location>
        <begin position="392"/>
        <end position="447"/>
    </location>
</feature>
<protein>
    <recommendedName>
        <fullName evidence="4">DUF3027 domain-containing protein</fullName>
    </recommendedName>
</protein>
<evidence type="ECO:0000313" key="3">
    <source>
        <dbReference type="Proteomes" id="UP000242610"/>
    </source>
</evidence>
<reference evidence="3" key="1">
    <citation type="submission" date="2016-08" db="EMBL/GenBank/DDBJ databases">
        <authorList>
            <person name="Varghese N."/>
            <person name="Submissions Spin"/>
        </authorList>
    </citation>
    <scope>NUCLEOTIDE SEQUENCE [LARGE SCALE GENOMIC DNA]</scope>
    <source>
        <strain evidence="3">R-52791</strain>
    </source>
</reference>
<dbReference type="InterPro" id="IPR021391">
    <property type="entry name" value="DUF3027"/>
</dbReference>
<feature type="region of interest" description="Disordered" evidence="1">
    <location>
        <begin position="148"/>
        <end position="204"/>
    </location>
</feature>
<dbReference type="RefSeq" id="WP_091847590.1">
    <property type="nucleotide sequence ID" value="NZ_FMBL01000001.1"/>
</dbReference>